<proteinExistence type="predicted"/>
<accession>A0AAU7FPL6</accession>
<dbReference type="AlphaFoldDB" id="A0AAU7FPL6"/>
<evidence type="ECO:0000313" key="1">
    <source>
        <dbReference type="EMBL" id="XBM05889.1"/>
    </source>
</evidence>
<reference evidence="1" key="1">
    <citation type="submission" date="2024-05" db="EMBL/GenBank/DDBJ databases">
        <authorList>
            <person name="Liu Z."/>
        </authorList>
    </citation>
    <scope>NUCLEOTIDE SEQUENCE</scope>
    <source>
        <strain evidence="1">BS1807G30</strain>
    </source>
</reference>
<organism evidence="1">
    <name type="scientific">Bacillus sp. BS1807G30</name>
    <dbReference type="NCBI Taxonomy" id="3153756"/>
    <lineage>
        <taxon>Bacteria</taxon>
        <taxon>Bacillati</taxon>
        <taxon>Bacillota</taxon>
        <taxon>Bacilli</taxon>
        <taxon>Bacillales</taxon>
        <taxon>Bacillaceae</taxon>
        <taxon>Bacillus</taxon>
    </lineage>
</organism>
<protein>
    <submittedName>
        <fullName evidence="1">Uncharacterized protein</fullName>
    </submittedName>
</protein>
<dbReference type="RefSeq" id="WP_348936785.1">
    <property type="nucleotide sequence ID" value="NZ_CP157353.1"/>
</dbReference>
<dbReference type="EMBL" id="CP157353">
    <property type="protein sequence ID" value="XBM05889.1"/>
    <property type="molecule type" value="Genomic_DNA"/>
</dbReference>
<sequence length="88" mass="10292">MDFTHCEAHWSYTDFHDFRCRLAACIGMNLDNMQGFGGDIPFEDYSDDIIPLLEQPDSDSYLMPEVCQTVAVRLRQLIRNWPDDDMDK</sequence>
<name>A0AAU7FPL6_9BACI</name>
<gene>
    <name evidence="1" type="ORF">ABG082_09015</name>
</gene>